<dbReference type="AlphaFoldDB" id="A0A845QFF8"/>
<keyword evidence="1" id="KW-1133">Transmembrane helix</keyword>
<keyword evidence="1" id="KW-0472">Membrane</keyword>
<evidence type="ECO:0000313" key="3">
    <source>
        <dbReference type="Proteomes" id="UP000446866"/>
    </source>
</evidence>
<proteinExistence type="predicted"/>
<evidence type="ECO:0000256" key="1">
    <source>
        <dbReference type="SAM" id="Phobius"/>
    </source>
</evidence>
<gene>
    <name evidence="2" type="ORF">D0435_02065</name>
</gene>
<protein>
    <recommendedName>
        <fullName evidence="4">Pilus assembly protein</fullName>
    </recommendedName>
</protein>
<feature type="transmembrane region" description="Helical" evidence="1">
    <location>
        <begin position="12"/>
        <end position="36"/>
    </location>
</feature>
<sequence length="109" mass="12319">MMRSRRGSDMVEATIVIPLLILVVCSLILLIVYYYACLDGQLNLHERLQEEAAESRAVYKKLEDRDSVSKQLRGVSSIVMENDIFGRIYAVYPSQIIRLGEAAGIDVQQ</sequence>
<accession>A0A845QFF8</accession>
<organism evidence="2 3">
    <name type="scientific">Anaerotruncus colihominis</name>
    <dbReference type="NCBI Taxonomy" id="169435"/>
    <lineage>
        <taxon>Bacteria</taxon>
        <taxon>Bacillati</taxon>
        <taxon>Bacillota</taxon>
        <taxon>Clostridia</taxon>
        <taxon>Eubacteriales</taxon>
        <taxon>Oscillospiraceae</taxon>
        <taxon>Anaerotruncus</taxon>
    </lineage>
</organism>
<comment type="caution">
    <text evidence="2">The sequence shown here is derived from an EMBL/GenBank/DDBJ whole genome shotgun (WGS) entry which is preliminary data.</text>
</comment>
<reference evidence="2 3" key="1">
    <citation type="submission" date="2018-08" db="EMBL/GenBank/DDBJ databases">
        <title>Murine metabolic-syndrome-specific gut microbial biobank.</title>
        <authorList>
            <person name="Liu C."/>
        </authorList>
    </citation>
    <scope>NUCLEOTIDE SEQUENCE [LARGE SCALE GENOMIC DNA]</scope>
    <source>
        <strain evidence="2 3">28</strain>
    </source>
</reference>
<name>A0A845QFF8_9FIRM</name>
<evidence type="ECO:0008006" key="4">
    <source>
        <dbReference type="Google" id="ProtNLM"/>
    </source>
</evidence>
<dbReference type="Proteomes" id="UP000446866">
    <property type="component" value="Unassembled WGS sequence"/>
</dbReference>
<evidence type="ECO:0000313" key="2">
    <source>
        <dbReference type="EMBL" id="NBH60460.1"/>
    </source>
</evidence>
<keyword evidence="3" id="KW-1185">Reference proteome</keyword>
<dbReference type="EMBL" id="QXWK01000002">
    <property type="protein sequence ID" value="NBH60460.1"/>
    <property type="molecule type" value="Genomic_DNA"/>
</dbReference>
<keyword evidence="1" id="KW-0812">Transmembrane</keyword>